<dbReference type="EnsemblMetazoa" id="RPRC007311-RA">
    <property type="protein sequence ID" value="RPRC007311-PA"/>
    <property type="gene ID" value="RPRC007311"/>
</dbReference>
<evidence type="ECO:0000313" key="2">
    <source>
        <dbReference type="Proteomes" id="UP000015103"/>
    </source>
</evidence>
<organism evidence="1 2">
    <name type="scientific">Rhodnius prolixus</name>
    <name type="common">Triatomid bug</name>
    <dbReference type="NCBI Taxonomy" id="13249"/>
    <lineage>
        <taxon>Eukaryota</taxon>
        <taxon>Metazoa</taxon>
        <taxon>Ecdysozoa</taxon>
        <taxon>Arthropoda</taxon>
        <taxon>Hexapoda</taxon>
        <taxon>Insecta</taxon>
        <taxon>Pterygota</taxon>
        <taxon>Neoptera</taxon>
        <taxon>Paraneoptera</taxon>
        <taxon>Hemiptera</taxon>
        <taxon>Heteroptera</taxon>
        <taxon>Panheteroptera</taxon>
        <taxon>Cimicomorpha</taxon>
        <taxon>Reduviidae</taxon>
        <taxon>Triatominae</taxon>
        <taxon>Rhodnius</taxon>
    </lineage>
</organism>
<evidence type="ECO:0000313" key="1">
    <source>
        <dbReference type="EnsemblMetazoa" id="RPRC007311-PA"/>
    </source>
</evidence>
<name>T1HTE1_RHOPR</name>
<dbReference type="EMBL" id="ACPB03019673">
    <property type="status" value="NOT_ANNOTATED_CDS"/>
    <property type="molecule type" value="Genomic_DNA"/>
</dbReference>
<dbReference type="Proteomes" id="UP000015103">
    <property type="component" value="Unassembled WGS sequence"/>
</dbReference>
<sequence length="205" mass="22671">MNSFDCSNHTAPQNKMMKDKMDRTVVSRLGLHTINREWDETLIYKRAFTESEVKEDLLLVIIIAACENNLSDGTEVAQILKISFAILDKFLKEFSSVFHHSKMSTSTGAWSNLVCDTKNGLLTNIVLKRALAASQCVFIIDDRTQSTPIQSVVDVEAISSSTCIISNAPAAGVLDTVVDPLGRIHSFTFPAQLDSVIWCFTSKPL</sequence>
<dbReference type="VEuPathDB" id="VectorBase:RPRC007311"/>
<dbReference type="EMBL" id="ACPB03019671">
    <property type="status" value="NOT_ANNOTATED_CDS"/>
    <property type="molecule type" value="Genomic_DNA"/>
</dbReference>
<protein>
    <submittedName>
        <fullName evidence="1">Uncharacterized protein</fullName>
    </submittedName>
</protein>
<proteinExistence type="predicted"/>
<reference evidence="1" key="1">
    <citation type="submission" date="2015-05" db="UniProtKB">
        <authorList>
            <consortium name="EnsemblMetazoa"/>
        </authorList>
    </citation>
    <scope>IDENTIFICATION</scope>
</reference>
<accession>T1HTE1</accession>
<dbReference type="InParanoid" id="T1HTE1"/>
<keyword evidence="2" id="KW-1185">Reference proteome</keyword>
<dbReference type="AlphaFoldDB" id="T1HTE1"/>
<dbReference type="HOGENOM" id="CLU_1339037_0_0_1"/>
<dbReference type="EMBL" id="ACPB03019672">
    <property type="status" value="NOT_ANNOTATED_CDS"/>
    <property type="molecule type" value="Genomic_DNA"/>
</dbReference>